<dbReference type="InterPro" id="IPR011050">
    <property type="entry name" value="Pectin_lyase_fold/virulence"/>
</dbReference>
<evidence type="ECO:0000256" key="9">
    <source>
        <dbReference type="SAM" id="Phobius"/>
    </source>
</evidence>
<keyword evidence="3" id="KW-0134">Cell wall</keyword>
<comment type="similarity">
    <text evidence="2 8">Belongs to the glycosyl hydrolase 28 family.</text>
</comment>
<keyword evidence="9" id="KW-0472">Membrane</keyword>
<name>A0AA38T629_9ASTR</name>
<keyword evidence="4" id="KW-0964">Secreted</keyword>
<dbReference type="Pfam" id="PF00295">
    <property type="entry name" value="Glyco_hydro_28"/>
    <property type="match status" value="2"/>
</dbReference>
<sequence length="275" mass="29969">MRFLNAWDLNSLVVLFAEFLMIFVLSLCYVSFGPRTASAANFEVTSYGAKGDGNTDDSKALHFHACNGLRVRGTTHINSPKMHICINGCEDVDIGHIGIITPANSPNTDGIDISKSSHVNIHDSNIQTGIVLHQLHKDTDYNEYRESDRDKSSNGNSNLIFGTGFARGIVYRKIHLVNVRNPIIIDQHYCSNSESVGCPSPPSTPAVQVSNVKYDNIHGSSASAQAITFRCSRKFKCTGIETNGVGITGNNVFSVCKNVEGNFVDTNPPIKCSQE</sequence>
<evidence type="ECO:0000313" key="10">
    <source>
        <dbReference type="EMBL" id="KAJ9555059.1"/>
    </source>
</evidence>
<proteinExistence type="inferred from homology"/>
<dbReference type="SUPFAM" id="SSF51126">
    <property type="entry name" value="Pectin lyase-like"/>
    <property type="match status" value="1"/>
</dbReference>
<gene>
    <name evidence="10" type="ORF">OSB04_009673</name>
</gene>
<keyword evidence="7" id="KW-0961">Cell wall biogenesis/degradation</keyword>
<evidence type="ECO:0000313" key="11">
    <source>
        <dbReference type="Proteomes" id="UP001172457"/>
    </source>
</evidence>
<reference evidence="10" key="1">
    <citation type="submission" date="2023-03" db="EMBL/GenBank/DDBJ databases">
        <title>Chromosome-scale reference genome and RAD-based genetic map of yellow starthistle (Centaurea solstitialis) reveal putative structural variation and QTLs associated with invader traits.</title>
        <authorList>
            <person name="Reatini B."/>
            <person name="Cang F.A."/>
            <person name="Jiang Q."/>
            <person name="Mckibben M.T.W."/>
            <person name="Barker M.S."/>
            <person name="Rieseberg L.H."/>
            <person name="Dlugosch K.M."/>
        </authorList>
    </citation>
    <scope>NUCLEOTIDE SEQUENCE</scope>
    <source>
        <strain evidence="10">CAN-66</strain>
        <tissue evidence="10">Leaf</tissue>
    </source>
</reference>
<dbReference type="GO" id="GO:0005975">
    <property type="term" value="P:carbohydrate metabolic process"/>
    <property type="evidence" value="ECO:0007669"/>
    <property type="project" value="InterPro"/>
</dbReference>
<dbReference type="EMBL" id="JARYMX010000003">
    <property type="protein sequence ID" value="KAJ9555059.1"/>
    <property type="molecule type" value="Genomic_DNA"/>
</dbReference>
<dbReference type="InterPro" id="IPR012334">
    <property type="entry name" value="Pectin_lyas_fold"/>
</dbReference>
<dbReference type="GO" id="GO:0004650">
    <property type="term" value="F:polygalacturonase activity"/>
    <property type="evidence" value="ECO:0007669"/>
    <property type="project" value="InterPro"/>
</dbReference>
<evidence type="ECO:0000256" key="2">
    <source>
        <dbReference type="ARBA" id="ARBA00008834"/>
    </source>
</evidence>
<evidence type="ECO:0000256" key="5">
    <source>
        <dbReference type="ARBA" id="ARBA00022801"/>
    </source>
</evidence>
<dbReference type="AlphaFoldDB" id="A0AA38T629"/>
<keyword evidence="6 8" id="KW-0326">Glycosidase</keyword>
<accession>A0AA38T629</accession>
<keyword evidence="9" id="KW-1133">Transmembrane helix</keyword>
<keyword evidence="5 8" id="KW-0378">Hydrolase</keyword>
<evidence type="ECO:0000256" key="6">
    <source>
        <dbReference type="ARBA" id="ARBA00023295"/>
    </source>
</evidence>
<keyword evidence="9" id="KW-0812">Transmembrane</keyword>
<dbReference type="InterPro" id="IPR000743">
    <property type="entry name" value="Glyco_hydro_28"/>
</dbReference>
<comment type="subcellular location">
    <subcellularLocation>
        <location evidence="1">Secreted</location>
        <location evidence="1">Cell wall</location>
    </subcellularLocation>
</comment>
<organism evidence="10 11">
    <name type="scientific">Centaurea solstitialis</name>
    <name type="common">yellow star-thistle</name>
    <dbReference type="NCBI Taxonomy" id="347529"/>
    <lineage>
        <taxon>Eukaryota</taxon>
        <taxon>Viridiplantae</taxon>
        <taxon>Streptophyta</taxon>
        <taxon>Embryophyta</taxon>
        <taxon>Tracheophyta</taxon>
        <taxon>Spermatophyta</taxon>
        <taxon>Magnoliopsida</taxon>
        <taxon>eudicotyledons</taxon>
        <taxon>Gunneridae</taxon>
        <taxon>Pentapetalae</taxon>
        <taxon>asterids</taxon>
        <taxon>campanulids</taxon>
        <taxon>Asterales</taxon>
        <taxon>Asteraceae</taxon>
        <taxon>Carduoideae</taxon>
        <taxon>Cardueae</taxon>
        <taxon>Centaureinae</taxon>
        <taxon>Centaurea</taxon>
    </lineage>
</organism>
<evidence type="ECO:0000256" key="7">
    <source>
        <dbReference type="ARBA" id="ARBA00023316"/>
    </source>
</evidence>
<dbReference type="Gene3D" id="2.160.20.10">
    <property type="entry name" value="Single-stranded right-handed beta-helix, Pectin lyase-like"/>
    <property type="match status" value="2"/>
</dbReference>
<protein>
    <recommendedName>
        <fullName evidence="12">Polygalacturonase</fullName>
    </recommendedName>
</protein>
<evidence type="ECO:0000256" key="4">
    <source>
        <dbReference type="ARBA" id="ARBA00022525"/>
    </source>
</evidence>
<comment type="caution">
    <text evidence="10">The sequence shown here is derived from an EMBL/GenBank/DDBJ whole genome shotgun (WGS) entry which is preliminary data.</text>
</comment>
<evidence type="ECO:0000256" key="1">
    <source>
        <dbReference type="ARBA" id="ARBA00004191"/>
    </source>
</evidence>
<dbReference type="PANTHER" id="PTHR31375">
    <property type="match status" value="1"/>
</dbReference>
<dbReference type="Proteomes" id="UP001172457">
    <property type="component" value="Chromosome 3"/>
</dbReference>
<evidence type="ECO:0000256" key="3">
    <source>
        <dbReference type="ARBA" id="ARBA00022512"/>
    </source>
</evidence>
<feature type="transmembrane region" description="Helical" evidence="9">
    <location>
        <begin position="12"/>
        <end position="32"/>
    </location>
</feature>
<evidence type="ECO:0008006" key="12">
    <source>
        <dbReference type="Google" id="ProtNLM"/>
    </source>
</evidence>
<keyword evidence="11" id="KW-1185">Reference proteome</keyword>
<dbReference type="GO" id="GO:0071555">
    <property type="term" value="P:cell wall organization"/>
    <property type="evidence" value="ECO:0007669"/>
    <property type="project" value="UniProtKB-KW"/>
</dbReference>
<evidence type="ECO:0000256" key="8">
    <source>
        <dbReference type="RuleBase" id="RU361169"/>
    </source>
</evidence>